<gene>
    <name evidence="1" type="ORF">EVAR_19900_1</name>
</gene>
<evidence type="ECO:0000313" key="1">
    <source>
        <dbReference type="EMBL" id="GBP64448.1"/>
    </source>
</evidence>
<keyword evidence="2" id="KW-1185">Reference proteome</keyword>
<accession>A0A4C1XLW3</accession>
<evidence type="ECO:0000313" key="2">
    <source>
        <dbReference type="Proteomes" id="UP000299102"/>
    </source>
</evidence>
<dbReference type="AlphaFoldDB" id="A0A4C1XLW3"/>
<comment type="caution">
    <text evidence="1">The sequence shown here is derived from an EMBL/GenBank/DDBJ whole genome shotgun (WGS) entry which is preliminary data.</text>
</comment>
<name>A0A4C1XLW3_EUMVA</name>
<proteinExistence type="predicted"/>
<dbReference type="Proteomes" id="UP000299102">
    <property type="component" value="Unassembled WGS sequence"/>
</dbReference>
<organism evidence="1 2">
    <name type="scientific">Eumeta variegata</name>
    <name type="common">Bagworm moth</name>
    <name type="synonym">Eumeta japonica</name>
    <dbReference type="NCBI Taxonomy" id="151549"/>
    <lineage>
        <taxon>Eukaryota</taxon>
        <taxon>Metazoa</taxon>
        <taxon>Ecdysozoa</taxon>
        <taxon>Arthropoda</taxon>
        <taxon>Hexapoda</taxon>
        <taxon>Insecta</taxon>
        <taxon>Pterygota</taxon>
        <taxon>Neoptera</taxon>
        <taxon>Endopterygota</taxon>
        <taxon>Lepidoptera</taxon>
        <taxon>Glossata</taxon>
        <taxon>Ditrysia</taxon>
        <taxon>Tineoidea</taxon>
        <taxon>Psychidae</taxon>
        <taxon>Oiketicinae</taxon>
        <taxon>Eumeta</taxon>
    </lineage>
</organism>
<sequence length="94" mass="10615">MSGSIAHDSLVIVIRIRDLLIRWQRADELVAVALQERILSRYFCFRSQVLEVQPSKLARCGLRVGRCHCDAKASMTNGLTWSGNTQQSELLNLT</sequence>
<reference evidence="1 2" key="1">
    <citation type="journal article" date="2019" name="Commun. Biol.">
        <title>The bagworm genome reveals a unique fibroin gene that provides high tensile strength.</title>
        <authorList>
            <person name="Kono N."/>
            <person name="Nakamura H."/>
            <person name="Ohtoshi R."/>
            <person name="Tomita M."/>
            <person name="Numata K."/>
            <person name="Arakawa K."/>
        </authorList>
    </citation>
    <scope>NUCLEOTIDE SEQUENCE [LARGE SCALE GENOMIC DNA]</scope>
</reference>
<dbReference type="EMBL" id="BGZK01000897">
    <property type="protein sequence ID" value="GBP64448.1"/>
    <property type="molecule type" value="Genomic_DNA"/>
</dbReference>
<protein>
    <submittedName>
        <fullName evidence="1">Uncharacterized protein</fullName>
    </submittedName>
</protein>